<proteinExistence type="predicted"/>
<name>K9UK92_CHAP6</name>
<dbReference type="HOGENOM" id="CLU_1281283_0_0_3"/>
<dbReference type="KEGG" id="cmp:Cha6605_3878"/>
<dbReference type="RefSeq" id="WP_015160961.1">
    <property type="nucleotide sequence ID" value="NC_019697.1"/>
</dbReference>
<dbReference type="OrthoDB" id="3373661at2"/>
<accession>K9UK92</accession>
<dbReference type="STRING" id="1173020.Cha6605_3878"/>
<evidence type="ECO:0000313" key="1">
    <source>
        <dbReference type="EMBL" id="AFY94846.1"/>
    </source>
</evidence>
<keyword evidence="2" id="KW-1185">Reference proteome</keyword>
<sequence length="203" mass="23417">MSELKSFYTLELVVEPGGVRKDHLYVLGSLAEVQRALEVQFSHGFEIGLLLSYGEDIYLSTYHRACRIDRINLLPYIRVEIPRLGIFTIDEEQNVTPPLDEASFDEETDEYTVIIDWSKLNIPELVLPILQPGEVSIFSSYTLDRETIDLFLNSGNDPEVLAYLGDVFYYGWNEMEFGWNEVTEPVEDMPVLTFPVINHVRFQ</sequence>
<reference evidence="1 2" key="1">
    <citation type="submission" date="2012-05" db="EMBL/GenBank/DDBJ databases">
        <title>Finished chromosome of genome of Chamaesiphon sp. PCC 6605.</title>
        <authorList>
            <consortium name="US DOE Joint Genome Institute"/>
            <person name="Gugger M."/>
            <person name="Coursin T."/>
            <person name="Rippka R."/>
            <person name="Tandeau De Marsac N."/>
            <person name="Huntemann M."/>
            <person name="Wei C.-L."/>
            <person name="Han J."/>
            <person name="Detter J.C."/>
            <person name="Han C."/>
            <person name="Tapia R."/>
            <person name="Chen A."/>
            <person name="Kyrpides N."/>
            <person name="Mavromatis K."/>
            <person name="Markowitz V."/>
            <person name="Szeto E."/>
            <person name="Ivanova N."/>
            <person name="Pagani I."/>
            <person name="Pati A."/>
            <person name="Goodwin L."/>
            <person name="Nordberg H.P."/>
            <person name="Cantor M.N."/>
            <person name="Hua S.X."/>
            <person name="Woyke T."/>
            <person name="Kerfeld C.A."/>
        </authorList>
    </citation>
    <scope>NUCLEOTIDE SEQUENCE [LARGE SCALE GENOMIC DNA]</scope>
    <source>
        <strain evidence="2">ATCC 27169 / PCC 6605</strain>
    </source>
</reference>
<protein>
    <submittedName>
        <fullName evidence="1">Uncharacterized protein</fullName>
    </submittedName>
</protein>
<dbReference type="AlphaFoldDB" id="K9UK92"/>
<dbReference type="eggNOG" id="ENOG502ZNPV">
    <property type="taxonomic scope" value="Bacteria"/>
</dbReference>
<organism evidence="1 2">
    <name type="scientific">Chamaesiphon minutus (strain ATCC 27169 / PCC 6605)</name>
    <dbReference type="NCBI Taxonomy" id="1173020"/>
    <lineage>
        <taxon>Bacteria</taxon>
        <taxon>Bacillati</taxon>
        <taxon>Cyanobacteriota</taxon>
        <taxon>Cyanophyceae</taxon>
        <taxon>Gomontiellales</taxon>
        <taxon>Chamaesiphonaceae</taxon>
        <taxon>Chamaesiphon</taxon>
    </lineage>
</organism>
<gene>
    <name evidence="1" type="ORF">Cha6605_3878</name>
</gene>
<evidence type="ECO:0000313" key="2">
    <source>
        <dbReference type="Proteomes" id="UP000010366"/>
    </source>
</evidence>
<dbReference type="EMBL" id="CP003600">
    <property type="protein sequence ID" value="AFY94846.1"/>
    <property type="molecule type" value="Genomic_DNA"/>
</dbReference>
<dbReference type="Proteomes" id="UP000010366">
    <property type="component" value="Chromosome"/>
</dbReference>